<evidence type="ECO:0000313" key="2">
    <source>
        <dbReference type="Proteomes" id="UP000031861"/>
    </source>
</evidence>
<dbReference type="Proteomes" id="UP000031861">
    <property type="component" value="Plasmid pBFI_3"/>
</dbReference>
<dbReference type="AlphaFoldDB" id="A0AAN0W4R8"/>
<sequence>MIKIKVTFNMSSGVSRATILEAKNYEDAQQKIKNNFFDHEHSNYVLYVDADHPKGNLFEVNKNHVACIDYEKAE</sequence>
<dbReference type="RefSeq" id="WP_001996372.1">
    <property type="nucleotide sequence ID" value="NZ_CP009640.1"/>
</dbReference>
<name>A0AAN0W4R8_BACCE</name>
<dbReference type="EMBL" id="CP009640">
    <property type="protein sequence ID" value="AJI09073.1"/>
    <property type="molecule type" value="Genomic_DNA"/>
</dbReference>
<geneLocation type="plasmid" evidence="1 2">
    <name>pBFI_3</name>
</geneLocation>
<reference evidence="1 2" key="1">
    <citation type="journal article" date="2015" name="Genome Announc.">
        <title>Complete genome sequences for 35 biothreat assay-relevant bacillus species.</title>
        <authorList>
            <person name="Johnson S.L."/>
            <person name="Daligault H.E."/>
            <person name="Davenport K.W."/>
            <person name="Jaissle J."/>
            <person name="Frey K.G."/>
            <person name="Ladner J.T."/>
            <person name="Broomall S.M."/>
            <person name="Bishop-Lilly K.A."/>
            <person name="Bruce D.C."/>
            <person name="Gibbons H.S."/>
            <person name="Coyne S.R."/>
            <person name="Lo C.C."/>
            <person name="Meincke L."/>
            <person name="Munk A.C."/>
            <person name="Koroleva G.I."/>
            <person name="Rosenzweig C.N."/>
            <person name="Palacios G.F."/>
            <person name="Redden C.L."/>
            <person name="Minogue T.D."/>
            <person name="Chain P.S."/>
        </authorList>
    </citation>
    <scope>NUCLEOTIDE SEQUENCE [LARGE SCALE GENOMIC DNA]</scope>
    <source>
        <strain evidence="1 2">03BB108</strain>
    </source>
</reference>
<keyword evidence="1" id="KW-0614">Plasmid</keyword>
<gene>
    <name evidence="1" type="ORF">AK40_6089</name>
</gene>
<organism evidence="1 2">
    <name type="scientific">Bacillus cereus 03BB108</name>
    <dbReference type="NCBI Taxonomy" id="451709"/>
    <lineage>
        <taxon>Bacteria</taxon>
        <taxon>Bacillati</taxon>
        <taxon>Bacillota</taxon>
        <taxon>Bacilli</taxon>
        <taxon>Bacillales</taxon>
        <taxon>Bacillaceae</taxon>
        <taxon>Bacillus</taxon>
        <taxon>Bacillus cereus group</taxon>
    </lineage>
</organism>
<accession>A0AAN0W4R8</accession>
<evidence type="ECO:0000313" key="1">
    <source>
        <dbReference type="EMBL" id="AJI09073.1"/>
    </source>
</evidence>
<proteinExistence type="predicted"/>
<protein>
    <submittedName>
        <fullName evidence="1">Uncharacterized protein</fullName>
    </submittedName>
</protein>